<organism evidence="2 3">
    <name type="scientific">Jatrophihabitans lederbergiae</name>
    <dbReference type="NCBI Taxonomy" id="3075547"/>
    <lineage>
        <taxon>Bacteria</taxon>
        <taxon>Bacillati</taxon>
        <taxon>Actinomycetota</taxon>
        <taxon>Actinomycetes</taxon>
        <taxon>Jatrophihabitantales</taxon>
        <taxon>Jatrophihabitantaceae</taxon>
        <taxon>Jatrophihabitans</taxon>
    </lineage>
</organism>
<name>A0ABU2JF24_9ACTN</name>
<feature type="transmembrane region" description="Helical" evidence="1">
    <location>
        <begin position="6"/>
        <end position="24"/>
    </location>
</feature>
<keyword evidence="3" id="KW-1185">Reference proteome</keyword>
<sequence>MFSPMMTVLVLAVLWLIVVIPMVVKRNDDRASEKSAAKFGTAMRALSTRRSLGALARPAPVAESRGAELHVPATRPQVFVPGGAPRVSPAARRPVPAAMEAVVYSDRIDKADMSEARRQMMARRRRSLTVLSVGTVLGLLLAVTVGGGFLWALTLLFLAGLAGYLLFLRNQALHDRDRRESRVRRSGLGQVRGYDATEEFARPLGSDSVVRIDDEDVELRGMADTIDLTGLYVDEHFDERPMRRAV</sequence>
<comment type="caution">
    <text evidence="2">The sequence shown here is derived from an EMBL/GenBank/DDBJ whole genome shotgun (WGS) entry which is preliminary data.</text>
</comment>
<dbReference type="EMBL" id="JAVREH010000044">
    <property type="protein sequence ID" value="MDT0263592.1"/>
    <property type="molecule type" value="Genomic_DNA"/>
</dbReference>
<evidence type="ECO:0000313" key="2">
    <source>
        <dbReference type="EMBL" id="MDT0263592.1"/>
    </source>
</evidence>
<dbReference type="RefSeq" id="WP_311424738.1">
    <property type="nucleotide sequence ID" value="NZ_JAVREH010000044.1"/>
</dbReference>
<keyword evidence="1" id="KW-0472">Membrane</keyword>
<feature type="transmembrane region" description="Helical" evidence="1">
    <location>
        <begin position="149"/>
        <end position="168"/>
    </location>
</feature>
<dbReference type="Proteomes" id="UP001183176">
    <property type="component" value="Unassembled WGS sequence"/>
</dbReference>
<evidence type="ECO:0000313" key="3">
    <source>
        <dbReference type="Proteomes" id="UP001183176"/>
    </source>
</evidence>
<feature type="transmembrane region" description="Helical" evidence="1">
    <location>
        <begin position="127"/>
        <end position="143"/>
    </location>
</feature>
<keyword evidence="1" id="KW-0812">Transmembrane</keyword>
<proteinExistence type="predicted"/>
<evidence type="ECO:0000256" key="1">
    <source>
        <dbReference type="SAM" id="Phobius"/>
    </source>
</evidence>
<protein>
    <submittedName>
        <fullName evidence="2">Uncharacterized protein</fullName>
    </submittedName>
</protein>
<keyword evidence="1" id="KW-1133">Transmembrane helix</keyword>
<reference evidence="3" key="1">
    <citation type="submission" date="2023-07" db="EMBL/GenBank/DDBJ databases">
        <title>30 novel species of actinomycetes from the DSMZ collection.</title>
        <authorList>
            <person name="Nouioui I."/>
        </authorList>
    </citation>
    <scope>NUCLEOTIDE SEQUENCE [LARGE SCALE GENOMIC DNA]</scope>
    <source>
        <strain evidence="3">DSM 44399</strain>
    </source>
</reference>
<gene>
    <name evidence="2" type="ORF">RM423_19620</name>
</gene>
<accession>A0ABU2JF24</accession>